<evidence type="ECO:0000259" key="4">
    <source>
        <dbReference type="Pfam" id="PF00467"/>
    </source>
</evidence>
<dbReference type="InterPro" id="IPR014722">
    <property type="entry name" value="Rib_uL2_dom2"/>
</dbReference>
<feature type="domain" description="KOW" evidence="4">
    <location>
        <begin position="17"/>
        <end position="47"/>
    </location>
</feature>
<evidence type="ECO:0000259" key="5">
    <source>
        <dbReference type="Pfam" id="PF01929"/>
    </source>
</evidence>
<dbReference type="SUPFAM" id="SSF50104">
    <property type="entry name" value="Translation proteins SH3-like domain"/>
    <property type="match status" value="1"/>
</dbReference>
<dbReference type="Gene3D" id="2.30.30.30">
    <property type="match status" value="1"/>
</dbReference>
<dbReference type="Pfam" id="PF01929">
    <property type="entry name" value="Ribosomal_L14e"/>
    <property type="match status" value="1"/>
</dbReference>
<feature type="domain" description="Large ribosomal subunit protein eL14" evidence="5">
    <location>
        <begin position="54"/>
        <end position="129"/>
    </location>
</feature>
<evidence type="ECO:0000256" key="1">
    <source>
        <dbReference type="ARBA" id="ARBA00006592"/>
    </source>
</evidence>
<evidence type="ECO:0000256" key="3">
    <source>
        <dbReference type="ARBA" id="ARBA00023274"/>
    </source>
</evidence>
<name>A0ABR1EZF8_9ASCO</name>
<dbReference type="CDD" id="cd23702">
    <property type="entry name" value="eL14"/>
    <property type="match status" value="1"/>
</dbReference>
<dbReference type="InterPro" id="IPR005824">
    <property type="entry name" value="KOW"/>
</dbReference>
<reference evidence="6 7" key="1">
    <citation type="submission" date="2024-03" db="EMBL/GenBank/DDBJ databases">
        <title>Genome-scale model development and genomic sequencing of the oleaginous clade Lipomyces.</title>
        <authorList>
            <consortium name="Lawrence Berkeley National Laboratory"/>
            <person name="Czajka J.J."/>
            <person name="Han Y."/>
            <person name="Kim J."/>
            <person name="Mondo S.J."/>
            <person name="Hofstad B.A."/>
            <person name="Robles A."/>
            <person name="Haridas S."/>
            <person name="Riley R."/>
            <person name="LaButti K."/>
            <person name="Pangilinan J."/>
            <person name="Andreopoulos W."/>
            <person name="Lipzen A."/>
            <person name="Yan J."/>
            <person name="Wang M."/>
            <person name="Ng V."/>
            <person name="Grigoriev I.V."/>
            <person name="Spatafora J.W."/>
            <person name="Magnuson J.K."/>
            <person name="Baker S.E."/>
            <person name="Pomraning K.R."/>
        </authorList>
    </citation>
    <scope>NUCLEOTIDE SEQUENCE [LARGE SCALE GENOMIC DNA]</scope>
    <source>
        <strain evidence="6 7">Phaff 52-87</strain>
    </source>
</reference>
<keyword evidence="3" id="KW-0687">Ribonucleoprotein</keyword>
<gene>
    <name evidence="6" type="ORF">BZA70DRAFT_284491</name>
</gene>
<dbReference type="RefSeq" id="XP_064766017.1">
    <property type="nucleotide sequence ID" value="XM_064913607.1"/>
</dbReference>
<dbReference type="GO" id="GO:0005840">
    <property type="term" value="C:ribosome"/>
    <property type="evidence" value="ECO:0007669"/>
    <property type="project" value="UniProtKB-KW"/>
</dbReference>
<keyword evidence="7" id="KW-1185">Reference proteome</keyword>
<dbReference type="Proteomes" id="UP001498771">
    <property type="component" value="Unassembled WGS sequence"/>
</dbReference>
<comment type="caution">
    <text evidence="6">The sequence shown here is derived from an EMBL/GenBank/DDBJ whole genome shotgun (WGS) entry which is preliminary data.</text>
</comment>
<evidence type="ECO:0000256" key="2">
    <source>
        <dbReference type="ARBA" id="ARBA00022980"/>
    </source>
</evidence>
<proteinExistence type="inferred from homology"/>
<dbReference type="PANTHER" id="PTHR11127">
    <property type="entry name" value="60S RIBOSOMAL PROTEIN L14"/>
    <property type="match status" value="1"/>
</dbReference>
<comment type="similarity">
    <text evidence="1">Belongs to the eukaryotic ribosomal protein eL14 family.</text>
</comment>
<keyword evidence="2 6" id="KW-0689">Ribosomal protein</keyword>
<dbReference type="Gene3D" id="6.10.250.2270">
    <property type="match status" value="1"/>
</dbReference>
<dbReference type="InterPro" id="IPR039660">
    <property type="entry name" value="Ribosomal_eL14"/>
</dbReference>
<accession>A0ABR1EZF8</accession>
<dbReference type="InterPro" id="IPR002784">
    <property type="entry name" value="Ribosomal_eL14_dom"/>
</dbReference>
<evidence type="ECO:0000313" key="6">
    <source>
        <dbReference type="EMBL" id="KAK7202984.1"/>
    </source>
</evidence>
<dbReference type="GeneID" id="90039119"/>
<dbReference type="InterPro" id="IPR008991">
    <property type="entry name" value="Translation_prot_SH3-like_sf"/>
</dbReference>
<protein>
    <submittedName>
        <fullName evidence="6">60S ribosomal protein L14</fullName>
    </submittedName>
</protein>
<dbReference type="EMBL" id="JBBJBU010000014">
    <property type="protein sequence ID" value="KAK7202984.1"/>
    <property type="molecule type" value="Genomic_DNA"/>
</dbReference>
<dbReference type="Pfam" id="PF00467">
    <property type="entry name" value="KOW"/>
    <property type="match status" value="1"/>
</dbReference>
<organism evidence="6 7">
    <name type="scientific">Myxozyma melibiosi</name>
    <dbReference type="NCBI Taxonomy" id="54550"/>
    <lineage>
        <taxon>Eukaryota</taxon>
        <taxon>Fungi</taxon>
        <taxon>Dikarya</taxon>
        <taxon>Ascomycota</taxon>
        <taxon>Saccharomycotina</taxon>
        <taxon>Lipomycetes</taxon>
        <taxon>Lipomycetales</taxon>
        <taxon>Lipomycetaceae</taxon>
        <taxon>Myxozyma</taxon>
    </lineage>
</organism>
<sequence length="143" mass="15877">MAEVTSVQGPQWRLVEVGRIVLVSKGAAAGKLATIVEIIDHKRILVDGPTSGVPRQALALAHVTLTPLVITKLTRGARSATVTKKWAAESIDEKWAKSAWAQKIKSREIRWGLNDFQRFQVLILKKQRRYEVKKALAKAKKSA</sequence>
<dbReference type="PANTHER" id="PTHR11127:SF2">
    <property type="entry name" value="LARGE RIBOSOMAL SUBUNIT PROTEIN EL14"/>
    <property type="match status" value="1"/>
</dbReference>
<evidence type="ECO:0000313" key="7">
    <source>
        <dbReference type="Proteomes" id="UP001498771"/>
    </source>
</evidence>